<dbReference type="EMBL" id="UINC01047765">
    <property type="protein sequence ID" value="SVB57432.1"/>
    <property type="molecule type" value="Genomic_DNA"/>
</dbReference>
<feature type="non-terminal residue" evidence="1">
    <location>
        <position position="75"/>
    </location>
</feature>
<dbReference type="AlphaFoldDB" id="A0A382F481"/>
<reference evidence="1" key="1">
    <citation type="submission" date="2018-05" db="EMBL/GenBank/DDBJ databases">
        <authorList>
            <person name="Lanie J.A."/>
            <person name="Ng W.-L."/>
            <person name="Kazmierczak K.M."/>
            <person name="Andrzejewski T.M."/>
            <person name="Davidsen T.M."/>
            <person name="Wayne K.J."/>
            <person name="Tettelin H."/>
            <person name="Glass J.I."/>
            <person name="Rusch D."/>
            <person name="Podicherti R."/>
            <person name="Tsui H.-C.T."/>
            <person name="Winkler M.E."/>
        </authorList>
    </citation>
    <scope>NUCLEOTIDE SEQUENCE</scope>
</reference>
<accession>A0A382F481</accession>
<gene>
    <name evidence="1" type="ORF">METZ01_LOCUS210286</name>
</gene>
<organism evidence="1">
    <name type="scientific">marine metagenome</name>
    <dbReference type="NCBI Taxonomy" id="408172"/>
    <lineage>
        <taxon>unclassified sequences</taxon>
        <taxon>metagenomes</taxon>
        <taxon>ecological metagenomes</taxon>
    </lineage>
</organism>
<protein>
    <submittedName>
        <fullName evidence="1">Uncharacterized protein</fullName>
    </submittedName>
</protein>
<name>A0A382F481_9ZZZZ</name>
<sequence>MKLHTNSKKKNIWRFISEVTRYLGLATILVVFHVQHALSEQLEFKRKKTDTGIQFYYEWIDGAKQQHNLRFEIPF</sequence>
<proteinExistence type="predicted"/>
<evidence type="ECO:0000313" key="1">
    <source>
        <dbReference type="EMBL" id="SVB57432.1"/>
    </source>
</evidence>